<dbReference type="Pfam" id="PF25876">
    <property type="entry name" value="HH_MFP_RND"/>
    <property type="match status" value="1"/>
</dbReference>
<evidence type="ECO:0000313" key="9">
    <source>
        <dbReference type="EMBL" id="SHJ68281.1"/>
    </source>
</evidence>
<dbReference type="Gene3D" id="2.40.420.20">
    <property type="match status" value="1"/>
</dbReference>
<dbReference type="Gene3D" id="1.10.287.470">
    <property type="entry name" value="Helix hairpin bin"/>
    <property type="match status" value="1"/>
</dbReference>
<dbReference type="InterPro" id="IPR058624">
    <property type="entry name" value="MdtA-like_HH"/>
</dbReference>
<evidence type="ECO:0000256" key="4">
    <source>
        <dbReference type="SAM" id="SignalP"/>
    </source>
</evidence>
<evidence type="ECO:0000259" key="7">
    <source>
        <dbReference type="Pfam" id="PF25944"/>
    </source>
</evidence>
<evidence type="ECO:0000256" key="2">
    <source>
        <dbReference type="ARBA" id="ARBA00009477"/>
    </source>
</evidence>
<evidence type="ECO:0000313" key="10">
    <source>
        <dbReference type="Proteomes" id="UP000184001"/>
    </source>
</evidence>
<evidence type="ECO:0000256" key="3">
    <source>
        <dbReference type="SAM" id="Coils"/>
    </source>
</evidence>
<feature type="signal peptide" evidence="4">
    <location>
        <begin position="1"/>
        <end position="21"/>
    </location>
</feature>
<dbReference type="Gene3D" id="2.40.50.100">
    <property type="match status" value="1"/>
</dbReference>
<dbReference type="AlphaFoldDB" id="A0A8G2FA49"/>
<dbReference type="InterPro" id="IPR058625">
    <property type="entry name" value="MdtA-like_BSH"/>
</dbReference>
<dbReference type="PROSITE" id="PS51257">
    <property type="entry name" value="PROKAR_LIPOPROTEIN"/>
    <property type="match status" value="1"/>
</dbReference>
<name>A0A8G2FA49_9BACT</name>
<dbReference type="Pfam" id="PF25944">
    <property type="entry name" value="Beta-barrel_RND"/>
    <property type="match status" value="1"/>
</dbReference>
<gene>
    <name evidence="9" type="ORF">SAMN05660830_03007</name>
</gene>
<dbReference type="RefSeq" id="WP_019999284.1">
    <property type="nucleotide sequence ID" value="NZ_CP192219.1"/>
</dbReference>
<keyword evidence="4" id="KW-0732">Signal</keyword>
<comment type="caution">
    <text evidence="9">The sequence shown here is derived from an EMBL/GenBank/DDBJ whole genome shotgun (WGS) entry which is preliminary data.</text>
</comment>
<organism evidence="9 10">
    <name type="scientific">Halodesulfovibrio aestuarii</name>
    <dbReference type="NCBI Taxonomy" id="126333"/>
    <lineage>
        <taxon>Bacteria</taxon>
        <taxon>Pseudomonadati</taxon>
        <taxon>Thermodesulfobacteriota</taxon>
        <taxon>Desulfovibrionia</taxon>
        <taxon>Desulfovibrionales</taxon>
        <taxon>Desulfovibrionaceae</taxon>
        <taxon>Halodesulfovibrio</taxon>
    </lineage>
</organism>
<dbReference type="GO" id="GO:0046677">
    <property type="term" value="P:response to antibiotic"/>
    <property type="evidence" value="ECO:0007669"/>
    <property type="project" value="TreeGrafter"/>
</dbReference>
<dbReference type="NCBIfam" id="TIGR01730">
    <property type="entry name" value="RND_mfp"/>
    <property type="match status" value="1"/>
</dbReference>
<comment type="similarity">
    <text evidence="2">Belongs to the membrane fusion protein (MFP) (TC 8.A.1) family.</text>
</comment>
<dbReference type="PANTHER" id="PTHR30158">
    <property type="entry name" value="ACRA/E-RELATED COMPONENT OF DRUG EFFLUX TRANSPORTER"/>
    <property type="match status" value="1"/>
</dbReference>
<dbReference type="Gene3D" id="2.40.30.170">
    <property type="match status" value="1"/>
</dbReference>
<dbReference type="GO" id="GO:0022857">
    <property type="term" value="F:transmembrane transporter activity"/>
    <property type="evidence" value="ECO:0007669"/>
    <property type="project" value="InterPro"/>
</dbReference>
<dbReference type="EMBL" id="FQZR01000009">
    <property type="protein sequence ID" value="SHJ68281.1"/>
    <property type="molecule type" value="Genomic_DNA"/>
</dbReference>
<dbReference type="SUPFAM" id="SSF111369">
    <property type="entry name" value="HlyD-like secretion proteins"/>
    <property type="match status" value="1"/>
</dbReference>
<dbReference type="GO" id="GO:0005886">
    <property type="term" value="C:plasma membrane"/>
    <property type="evidence" value="ECO:0007669"/>
    <property type="project" value="TreeGrafter"/>
</dbReference>
<feature type="domain" description="Multidrug resistance protein MdtA-like alpha-helical hairpin" evidence="5">
    <location>
        <begin position="106"/>
        <end position="176"/>
    </location>
</feature>
<feature type="domain" description="Multidrug resistance protein MdtA-like C-terminal permuted SH3" evidence="8">
    <location>
        <begin position="308"/>
        <end position="366"/>
    </location>
</feature>
<keyword evidence="3" id="KW-0175">Coiled coil</keyword>
<evidence type="ECO:0000256" key="1">
    <source>
        <dbReference type="ARBA" id="ARBA00004196"/>
    </source>
</evidence>
<dbReference type="Proteomes" id="UP000184001">
    <property type="component" value="Unassembled WGS sequence"/>
</dbReference>
<feature type="domain" description="Multidrug resistance protein MdtA-like barrel-sandwich hybrid" evidence="6">
    <location>
        <begin position="66"/>
        <end position="207"/>
    </location>
</feature>
<comment type="subcellular location">
    <subcellularLocation>
        <location evidence="1">Cell envelope</location>
    </subcellularLocation>
</comment>
<sequence>MTNRNVLLLTVCALLSLTLFASGCSNDTPASQAANTPPPPMVATTIVANGDVPLTRKYVGQTAGSREVQVRARTGGILLERTYVEGSWVEEGDVLFKIDPKPAQATYDQAKGDLAKLEAKLQNAKLERDRTASLRDAKVVSAQEYDDTVAAYDSALASVEAAKARVREAKLNLDYTEVTAPISGITSKETRSEGSLITLDESGSLLTTITVLNPLYVNFSIPGTEDLAMRRMMANGNARLAKDGYTLQLQLADGSLLNEEGKINFADRMVDPKTGTISMRGQFENKKGLLLPGEFVRVIIKGAILNKAISVPQSAVLFTSNAPLVYVLDKNNVASPRPVTLGETMGTSFIIKEGLQGGERIVSQGIIKVRPGSPVNPAPAKATAQGDA</sequence>
<feature type="chain" id="PRO_5034166495" evidence="4">
    <location>
        <begin position="22"/>
        <end position="388"/>
    </location>
</feature>
<dbReference type="InterPro" id="IPR058627">
    <property type="entry name" value="MdtA-like_C"/>
</dbReference>
<accession>A0A8G2FA49</accession>
<evidence type="ECO:0000259" key="6">
    <source>
        <dbReference type="Pfam" id="PF25917"/>
    </source>
</evidence>
<feature type="domain" description="Multidrug resistance protein MdtA-like beta-barrel" evidence="7">
    <location>
        <begin position="214"/>
        <end position="301"/>
    </location>
</feature>
<proteinExistence type="inferred from homology"/>
<dbReference type="InterPro" id="IPR058626">
    <property type="entry name" value="MdtA-like_b-barrel"/>
</dbReference>
<evidence type="ECO:0000259" key="8">
    <source>
        <dbReference type="Pfam" id="PF25967"/>
    </source>
</evidence>
<protein>
    <submittedName>
        <fullName evidence="9">Membrane fusion protein, multidrug efflux system</fullName>
    </submittedName>
</protein>
<feature type="coiled-coil region" evidence="3">
    <location>
        <begin position="107"/>
        <end position="172"/>
    </location>
</feature>
<dbReference type="Pfam" id="PF25967">
    <property type="entry name" value="RND-MFP_C"/>
    <property type="match status" value="1"/>
</dbReference>
<evidence type="ECO:0000259" key="5">
    <source>
        <dbReference type="Pfam" id="PF25876"/>
    </source>
</evidence>
<dbReference type="InterPro" id="IPR006143">
    <property type="entry name" value="RND_pump_MFP"/>
</dbReference>
<dbReference type="Pfam" id="PF25917">
    <property type="entry name" value="BSH_RND"/>
    <property type="match status" value="1"/>
</dbReference>
<reference evidence="9 10" key="1">
    <citation type="submission" date="2016-11" db="EMBL/GenBank/DDBJ databases">
        <authorList>
            <person name="Varghese N."/>
            <person name="Submissions S."/>
        </authorList>
    </citation>
    <scope>NUCLEOTIDE SEQUENCE [LARGE SCALE GENOMIC DNA]</scope>
    <source>
        <strain evidence="9 10">DSM 17919</strain>
    </source>
</reference>